<dbReference type="EC" id="2.7.11.1" evidence="2"/>
<keyword evidence="5 10" id="KW-0547">Nucleotide-binding</keyword>
<dbReference type="InterPro" id="IPR000719">
    <property type="entry name" value="Prot_kinase_dom"/>
</dbReference>
<dbReference type="EMBL" id="JAKOGI010000031">
    <property type="protein sequence ID" value="KAJ8448259.1"/>
    <property type="molecule type" value="Genomic_DNA"/>
</dbReference>
<dbReference type="Gene3D" id="1.10.510.10">
    <property type="entry name" value="Transferase(Phosphotransferase) domain 1"/>
    <property type="match status" value="1"/>
</dbReference>
<dbReference type="GO" id="GO:0005524">
    <property type="term" value="F:ATP binding"/>
    <property type="evidence" value="ECO:0007669"/>
    <property type="project" value="UniProtKB-UniRule"/>
</dbReference>
<dbReference type="FunFam" id="1.10.510.10:FF:000095">
    <property type="entry name" value="protein STRUBBELIG-RECEPTOR FAMILY 8"/>
    <property type="match status" value="1"/>
</dbReference>
<evidence type="ECO:0000313" key="13">
    <source>
        <dbReference type="Proteomes" id="UP001153076"/>
    </source>
</evidence>
<dbReference type="InterPro" id="IPR017441">
    <property type="entry name" value="Protein_kinase_ATP_BS"/>
</dbReference>
<comment type="caution">
    <text evidence="12">The sequence shown here is derived from an EMBL/GenBank/DDBJ whole genome shotgun (WGS) entry which is preliminary data.</text>
</comment>
<comment type="subcellular location">
    <subcellularLocation>
        <location evidence="1">Cell membrane</location>
    </subcellularLocation>
</comment>
<dbReference type="GO" id="GO:0004674">
    <property type="term" value="F:protein serine/threonine kinase activity"/>
    <property type="evidence" value="ECO:0007669"/>
    <property type="project" value="UniProtKB-EC"/>
</dbReference>
<keyword evidence="6" id="KW-0418">Kinase</keyword>
<name>A0A9Q1QNF7_9CARY</name>
<evidence type="ECO:0000256" key="9">
    <source>
        <dbReference type="ARBA" id="ARBA00048679"/>
    </source>
</evidence>
<dbReference type="OrthoDB" id="4062651at2759"/>
<dbReference type="SUPFAM" id="SSF56112">
    <property type="entry name" value="Protein kinase-like (PK-like)"/>
    <property type="match status" value="1"/>
</dbReference>
<dbReference type="PROSITE" id="PS00107">
    <property type="entry name" value="PROTEIN_KINASE_ATP"/>
    <property type="match status" value="1"/>
</dbReference>
<protein>
    <recommendedName>
        <fullName evidence="2">non-specific serine/threonine protein kinase</fullName>
        <ecNumber evidence="2">2.7.11.1</ecNumber>
    </recommendedName>
</protein>
<dbReference type="Proteomes" id="UP001153076">
    <property type="component" value="Unassembled WGS sequence"/>
</dbReference>
<evidence type="ECO:0000256" key="4">
    <source>
        <dbReference type="ARBA" id="ARBA00022679"/>
    </source>
</evidence>
<evidence type="ECO:0000256" key="8">
    <source>
        <dbReference type="ARBA" id="ARBA00047899"/>
    </source>
</evidence>
<keyword evidence="4" id="KW-0808">Transferase</keyword>
<evidence type="ECO:0000256" key="7">
    <source>
        <dbReference type="ARBA" id="ARBA00022840"/>
    </source>
</evidence>
<dbReference type="GO" id="GO:0005886">
    <property type="term" value="C:plasma membrane"/>
    <property type="evidence" value="ECO:0007669"/>
    <property type="project" value="UniProtKB-SubCell"/>
</dbReference>
<evidence type="ECO:0000256" key="5">
    <source>
        <dbReference type="ARBA" id="ARBA00022741"/>
    </source>
</evidence>
<dbReference type="AlphaFoldDB" id="A0A9Q1QNF7"/>
<dbReference type="PANTHER" id="PTHR45621">
    <property type="entry name" value="OS01G0588500 PROTEIN-RELATED"/>
    <property type="match status" value="1"/>
</dbReference>
<dbReference type="InterPro" id="IPR001245">
    <property type="entry name" value="Ser-Thr/Tyr_kinase_cat_dom"/>
</dbReference>
<feature type="domain" description="Protein kinase" evidence="11">
    <location>
        <begin position="79"/>
        <end position="380"/>
    </location>
</feature>
<dbReference type="InterPro" id="IPR011009">
    <property type="entry name" value="Kinase-like_dom_sf"/>
</dbReference>
<evidence type="ECO:0000256" key="10">
    <source>
        <dbReference type="PROSITE-ProRule" id="PRU10141"/>
    </source>
</evidence>
<evidence type="ECO:0000256" key="3">
    <source>
        <dbReference type="ARBA" id="ARBA00022475"/>
    </source>
</evidence>
<reference evidence="12" key="1">
    <citation type="submission" date="2022-04" db="EMBL/GenBank/DDBJ databases">
        <title>Carnegiea gigantea Genome sequencing and assembly v2.</title>
        <authorList>
            <person name="Copetti D."/>
            <person name="Sanderson M.J."/>
            <person name="Burquez A."/>
            <person name="Wojciechowski M.F."/>
        </authorList>
    </citation>
    <scope>NUCLEOTIDE SEQUENCE</scope>
    <source>
        <strain evidence="12">SGP5-SGP5p</strain>
        <tissue evidence="12">Aerial part</tissue>
    </source>
</reference>
<evidence type="ECO:0000313" key="12">
    <source>
        <dbReference type="EMBL" id="KAJ8448259.1"/>
    </source>
</evidence>
<comment type="catalytic activity">
    <reaction evidence="9">
        <text>L-seryl-[protein] + ATP = O-phospho-L-seryl-[protein] + ADP + H(+)</text>
        <dbReference type="Rhea" id="RHEA:17989"/>
        <dbReference type="Rhea" id="RHEA-COMP:9863"/>
        <dbReference type="Rhea" id="RHEA-COMP:11604"/>
        <dbReference type="ChEBI" id="CHEBI:15378"/>
        <dbReference type="ChEBI" id="CHEBI:29999"/>
        <dbReference type="ChEBI" id="CHEBI:30616"/>
        <dbReference type="ChEBI" id="CHEBI:83421"/>
        <dbReference type="ChEBI" id="CHEBI:456216"/>
        <dbReference type="EC" id="2.7.11.1"/>
    </reaction>
</comment>
<organism evidence="12 13">
    <name type="scientific">Carnegiea gigantea</name>
    <dbReference type="NCBI Taxonomy" id="171969"/>
    <lineage>
        <taxon>Eukaryota</taxon>
        <taxon>Viridiplantae</taxon>
        <taxon>Streptophyta</taxon>
        <taxon>Embryophyta</taxon>
        <taxon>Tracheophyta</taxon>
        <taxon>Spermatophyta</taxon>
        <taxon>Magnoliopsida</taxon>
        <taxon>eudicotyledons</taxon>
        <taxon>Gunneridae</taxon>
        <taxon>Pentapetalae</taxon>
        <taxon>Caryophyllales</taxon>
        <taxon>Cactineae</taxon>
        <taxon>Cactaceae</taxon>
        <taxon>Cactoideae</taxon>
        <taxon>Echinocereeae</taxon>
        <taxon>Carnegiea</taxon>
    </lineage>
</organism>
<dbReference type="PROSITE" id="PS50011">
    <property type="entry name" value="PROTEIN_KINASE_DOM"/>
    <property type="match status" value="1"/>
</dbReference>
<dbReference type="FunFam" id="3.30.200.20:FF:000228">
    <property type="entry name" value="Serine/threonine-protein kinase BIK1"/>
    <property type="match status" value="1"/>
</dbReference>
<keyword evidence="3" id="KW-0472">Membrane</keyword>
<sequence>MATKKFTSKSMLTCCFGSETKSNPEPKRVVPSSPQRLSLLDISNPGLEISTHDLWSTFIGSNLHVFTLDELRVITNNYSYTGNFIGEGGFGAVYKGFIDDKLRPGLKAQAVAVKVLDLEGPQGHKEWLAEVIFLGQLRHPHLVKLIGYCCQNEQRVLIYEYMPRGNLDNQLFRSKNLCPPPTPPNYRFIVVPGCSAALPWLTRVKIALGAAKGLAFLHELKKPVIFRDLKAANILLDSDFRAKLSDFGFARDGPDSDKSHVTTEHILGTKGYVAPEYVMTGHLTTMSDVYSFGVVLLELLSGRRSMDRTRPRKEHSLIEWAKPFLRDPRKIDLIMDPRLEGQYSAQGAKIAAMLAYQCLSHQPKLRPTMSAVVKTLEPLMEMKDIPRHFVYVVPKAADKGDCVNQIREKKRHGNRVRHATLHKRLSDGIIHD</sequence>
<gene>
    <name evidence="12" type="ORF">Cgig2_025183</name>
</gene>
<evidence type="ECO:0000256" key="6">
    <source>
        <dbReference type="ARBA" id="ARBA00022777"/>
    </source>
</evidence>
<dbReference type="Gene3D" id="3.30.200.20">
    <property type="entry name" value="Phosphorylase Kinase, domain 1"/>
    <property type="match status" value="1"/>
</dbReference>
<evidence type="ECO:0000256" key="2">
    <source>
        <dbReference type="ARBA" id="ARBA00012513"/>
    </source>
</evidence>
<feature type="binding site" evidence="10">
    <location>
        <position position="114"/>
    </location>
    <ligand>
        <name>ATP</name>
        <dbReference type="ChEBI" id="CHEBI:30616"/>
    </ligand>
</feature>
<dbReference type="InterPro" id="IPR050823">
    <property type="entry name" value="Plant_Ser_Thr_Prot_Kinase"/>
</dbReference>
<dbReference type="Pfam" id="PF07714">
    <property type="entry name" value="PK_Tyr_Ser-Thr"/>
    <property type="match status" value="1"/>
</dbReference>
<evidence type="ECO:0000256" key="1">
    <source>
        <dbReference type="ARBA" id="ARBA00004236"/>
    </source>
</evidence>
<proteinExistence type="predicted"/>
<dbReference type="CDD" id="cd14066">
    <property type="entry name" value="STKc_IRAK"/>
    <property type="match status" value="1"/>
</dbReference>
<evidence type="ECO:0000259" key="11">
    <source>
        <dbReference type="PROSITE" id="PS50011"/>
    </source>
</evidence>
<keyword evidence="7 10" id="KW-0067">ATP-binding</keyword>
<comment type="catalytic activity">
    <reaction evidence="8">
        <text>L-threonyl-[protein] + ATP = O-phospho-L-threonyl-[protein] + ADP + H(+)</text>
        <dbReference type="Rhea" id="RHEA:46608"/>
        <dbReference type="Rhea" id="RHEA-COMP:11060"/>
        <dbReference type="Rhea" id="RHEA-COMP:11605"/>
        <dbReference type="ChEBI" id="CHEBI:15378"/>
        <dbReference type="ChEBI" id="CHEBI:30013"/>
        <dbReference type="ChEBI" id="CHEBI:30616"/>
        <dbReference type="ChEBI" id="CHEBI:61977"/>
        <dbReference type="ChEBI" id="CHEBI:456216"/>
        <dbReference type="EC" id="2.7.11.1"/>
    </reaction>
</comment>
<accession>A0A9Q1QNF7</accession>
<keyword evidence="3" id="KW-1003">Cell membrane</keyword>
<dbReference type="SMART" id="SM00220">
    <property type="entry name" value="S_TKc"/>
    <property type="match status" value="1"/>
</dbReference>
<keyword evidence="13" id="KW-1185">Reference proteome</keyword>